<proteinExistence type="predicted"/>
<sequence length="214" mass="24183">MTDFLVWKYLSEDTVAKLADAFEPENCKALLASSLDLPNSPSNDLLLNFYFYAYAFCKDNGLPPNKVSTFFSILKEVVTYDTSTPYSPHYPLSKSFTLFESLLFKHSISRPPHSTLIFSRSDVKKILDFVSDQYYRLWRVFKVACGGERVILRLEQVGSCGVEGSGYFTGKPRGLERAEEGDVVVTFPEPEPEPEEEEEEEGGEGGEEEEVVEE</sequence>
<feature type="compositionally biased region" description="Acidic residues" evidence="1">
    <location>
        <begin position="190"/>
        <end position="214"/>
    </location>
</feature>
<keyword evidence="3" id="KW-1185">Reference proteome</keyword>
<dbReference type="OrthoDB" id="425082at2759"/>
<gene>
    <name evidence="2" type="ORF">TrLO_g3681</name>
</gene>
<evidence type="ECO:0000313" key="2">
    <source>
        <dbReference type="EMBL" id="GMI12868.1"/>
    </source>
</evidence>
<organism evidence="2 3">
    <name type="scientific">Triparma laevis f. longispina</name>
    <dbReference type="NCBI Taxonomy" id="1714387"/>
    <lineage>
        <taxon>Eukaryota</taxon>
        <taxon>Sar</taxon>
        <taxon>Stramenopiles</taxon>
        <taxon>Ochrophyta</taxon>
        <taxon>Bolidophyceae</taxon>
        <taxon>Parmales</taxon>
        <taxon>Triparmaceae</taxon>
        <taxon>Triparma</taxon>
    </lineage>
</organism>
<dbReference type="AlphaFoldDB" id="A0A9W7FIL5"/>
<dbReference type="Pfam" id="PF14769">
    <property type="entry name" value="CLAMP"/>
    <property type="match status" value="1"/>
</dbReference>
<dbReference type="PANTHER" id="PTHR28457">
    <property type="entry name" value="COILED-COIL DOMAIN-CONTAINING PROTEIN 189"/>
    <property type="match status" value="1"/>
</dbReference>
<feature type="region of interest" description="Disordered" evidence="1">
    <location>
        <begin position="171"/>
        <end position="214"/>
    </location>
</feature>
<protein>
    <submittedName>
        <fullName evidence="2">Uncharacterized protein</fullName>
    </submittedName>
</protein>
<accession>A0A9W7FIL5</accession>
<dbReference type="InterPro" id="IPR032727">
    <property type="entry name" value="CLAMP"/>
</dbReference>
<evidence type="ECO:0000313" key="3">
    <source>
        <dbReference type="Proteomes" id="UP001165122"/>
    </source>
</evidence>
<evidence type="ECO:0000256" key="1">
    <source>
        <dbReference type="SAM" id="MobiDB-lite"/>
    </source>
</evidence>
<comment type="caution">
    <text evidence="2">The sequence shown here is derived from an EMBL/GenBank/DDBJ whole genome shotgun (WGS) entry which is preliminary data.</text>
</comment>
<dbReference type="PANTHER" id="PTHR28457:SF1">
    <property type="entry name" value="CILIA- AND FLAGELLA-ASSOCIATED PROTEIN 119"/>
    <property type="match status" value="1"/>
</dbReference>
<reference evidence="3" key="1">
    <citation type="journal article" date="2023" name="Commun. Biol.">
        <title>Genome analysis of Parmales, the sister group of diatoms, reveals the evolutionary specialization of diatoms from phago-mixotrophs to photoautotrophs.</title>
        <authorList>
            <person name="Ban H."/>
            <person name="Sato S."/>
            <person name="Yoshikawa S."/>
            <person name="Yamada K."/>
            <person name="Nakamura Y."/>
            <person name="Ichinomiya M."/>
            <person name="Sato N."/>
            <person name="Blanc-Mathieu R."/>
            <person name="Endo H."/>
            <person name="Kuwata A."/>
            <person name="Ogata H."/>
        </authorList>
    </citation>
    <scope>NUCLEOTIDE SEQUENCE [LARGE SCALE GENOMIC DNA]</scope>
    <source>
        <strain evidence="3">NIES 3700</strain>
    </source>
</reference>
<dbReference type="EMBL" id="BRXW01000182">
    <property type="protein sequence ID" value="GMI12868.1"/>
    <property type="molecule type" value="Genomic_DNA"/>
</dbReference>
<name>A0A9W7FIL5_9STRA</name>
<dbReference type="Proteomes" id="UP001165122">
    <property type="component" value="Unassembled WGS sequence"/>
</dbReference>